<accession>A0A132B3F7</accession>
<sequence length="515" mass="58052">ASDLKRRLLQDVAELQNNPYPKITLHVQDDDVTQVCLVLEPDGYQSMHLTVYFPDDYPLRPPRVQMNSDVQHPNIYDDYICASVLNTEEDYTPAYTLKSLAIQLLSFFSSTSIEQVHGSVVKLDRFRDLQSYTHGCTYLCSKCGHGTAGYGAAPRPTPSPASIPAMYVSDSNVASPTNLTTIENLANELLVLILDHLDIEDLMRFAQSWPQIGKVITEFDVIQQRELQCFLLKKDYTSVNLGIGVDYHGTSKKIESEFDILSYEAFHTHQIRRSIQGVTFTHWLPLAISPGHWSRVLPDVYSTLIELGAAANMGNVKPVEVIYRFMNDVVVKFNDQVEFSETATSSWHQYEQLLKAKSTLTHASEKAIQSYFHLFHLLLCLATEDPSIVEAADKALLAFADGNVSKTTCPNLGDLLVASLISTVDMTEPLLKSILKEAIVRNVVWMFKNNAPELSYMEPSAVSEYRLLTTFRATKTSYRILMFQNLFRRTAVTSPRKSLSQLRDEVFKRHGAPPP</sequence>
<dbReference type="GeneID" id="28818085"/>
<keyword evidence="4" id="KW-1185">Reference proteome</keyword>
<protein>
    <recommendedName>
        <fullName evidence="2">UBC core domain-containing protein</fullName>
    </recommendedName>
</protein>
<gene>
    <name evidence="3" type="ORF">LY89DRAFT_555345</name>
</gene>
<feature type="non-terminal residue" evidence="3">
    <location>
        <position position="515"/>
    </location>
</feature>
<reference evidence="3 4" key="1">
    <citation type="submission" date="2015-10" db="EMBL/GenBank/DDBJ databases">
        <title>Full genome of DAOMC 229536 Phialocephala scopiformis, a fungal endophyte of spruce producing the potent anti-insectan compound rugulosin.</title>
        <authorList>
            <consortium name="DOE Joint Genome Institute"/>
            <person name="Walker A.K."/>
            <person name="Frasz S.L."/>
            <person name="Seifert K.A."/>
            <person name="Miller J.D."/>
            <person name="Mondo S.J."/>
            <person name="Labutti K."/>
            <person name="Lipzen A."/>
            <person name="Dockter R."/>
            <person name="Kennedy M."/>
            <person name="Grigoriev I.V."/>
            <person name="Spatafora J.W."/>
        </authorList>
    </citation>
    <scope>NUCLEOTIDE SEQUENCE [LARGE SCALE GENOMIC DNA]</scope>
    <source>
        <strain evidence="3 4">CBS 120377</strain>
    </source>
</reference>
<dbReference type="CDD" id="cd00195">
    <property type="entry name" value="UBCc_UEV"/>
    <property type="match status" value="1"/>
</dbReference>
<evidence type="ECO:0000313" key="4">
    <source>
        <dbReference type="Proteomes" id="UP000070700"/>
    </source>
</evidence>
<dbReference type="Gene3D" id="3.10.110.10">
    <property type="entry name" value="Ubiquitin Conjugating Enzyme"/>
    <property type="match status" value="1"/>
</dbReference>
<dbReference type="Pfam" id="PF00179">
    <property type="entry name" value="UQ_con"/>
    <property type="match status" value="1"/>
</dbReference>
<evidence type="ECO:0000313" key="3">
    <source>
        <dbReference type="EMBL" id="KUJ06938.1"/>
    </source>
</evidence>
<dbReference type="OrthoDB" id="109543at2759"/>
<dbReference type="RefSeq" id="XP_018061293.1">
    <property type="nucleotide sequence ID" value="XM_018208359.1"/>
</dbReference>
<dbReference type="STRING" id="149040.A0A132B3F7"/>
<dbReference type="Proteomes" id="UP000070700">
    <property type="component" value="Unassembled WGS sequence"/>
</dbReference>
<organism evidence="3 4">
    <name type="scientific">Mollisia scopiformis</name>
    <name type="common">Conifer needle endophyte fungus</name>
    <name type="synonym">Phialocephala scopiformis</name>
    <dbReference type="NCBI Taxonomy" id="149040"/>
    <lineage>
        <taxon>Eukaryota</taxon>
        <taxon>Fungi</taxon>
        <taxon>Dikarya</taxon>
        <taxon>Ascomycota</taxon>
        <taxon>Pezizomycotina</taxon>
        <taxon>Leotiomycetes</taxon>
        <taxon>Helotiales</taxon>
        <taxon>Mollisiaceae</taxon>
        <taxon>Mollisia</taxon>
    </lineage>
</organism>
<dbReference type="SMART" id="SM00212">
    <property type="entry name" value="UBCc"/>
    <property type="match status" value="1"/>
</dbReference>
<dbReference type="AlphaFoldDB" id="A0A132B3F7"/>
<proteinExistence type="predicted"/>
<keyword evidence="1" id="KW-0833">Ubl conjugation pathway</keyword>
<dbReference type="InterPro" id="IPR000608">
    <property type="entry name" value="UBC"/>
</dbReference>
<evidence type="ECO:0000259" key="2">
    <source>
        <dbReference type="PROSITE" id="PS50127"/>
    </source>
</evidence>
<dbReference type="KEGG" id="psco:LY89DRAFT_555345"/>
<dbReference type="EMBL" id="KQ947442">
    <property type="protein sequence ID" value="KUJ06938.1"/>
    <property type="molecule type" value="Genomic_DNA"/>
</dbReference>
<name>A0A132B3F7_MOLSC</name>
<dbReference type="InParanoid" id="A0A132B3F7"/>
<feature type="non-terminal residue" evidence="3">
    <location>
        <position position="1"/>
    </location>
</feature>
<dbReference type="PROSITE" id="PS50127">
    <property type="entry name" value="UBC_2"/>
    <property type="match status" value="1"/>
</dbReference>
<evidence type="ECO:0000256" key="1">
    <source>
        <dbReference type="ARBA" id="ARBA00022786"/>
    </source>
</evidence>
<dbReference type="InterPro" id="IPR050113">
    <property type="entry name" value="Ub_conjugating_enzyme"/>
</dbReference>
<dbReference type="SUPFAM" id="SSF54495">
    <property type="entry name" value="UBC-like"/>
    <property type="match status" value="1"/>
</dbReference>
<feature type="domain" description="UBC core" evidence="2">
    <location>
        <begin position="3"/>
        <end position="145"/>
    </location>
</feature>
<dbReference type="PANTHER" id="PTHR24067">
    <property type="entry name" value="UBIQUITIN-CONJUGATING ENZYME E2"/>
    <property type="match status" value="1"/>
</dbReference>
<dbReference type="InterPro" id="IPR016135">
    <property type="entry name" value="UBQ-conjugating_enzyme/RWD"/>
</dbReference>